<dbReference type="OrthoDB" id="4774089at2"/>
<evidence type="ECO:0000313" key="2">
    <source>
        <dbReference type="EMBL" id="SDN02759.1"/>
    </source>
</evidence>
<dbReference type="Proteomes" id="UP000199671">
    <property type="component" value="Unassembled WGS sequence"/>
</dbReference>
<dbReference type="RefSeq" id="WP_092611472.1">
    <property type="nucleotide sequence ID" value="NZ_FNHU01000011.1"/>
</dbReference>
<reference evidence="2 3" key="1">
    <citation type="submission" date="2016-10" db="EMBL/GenBank/DDBJ databases">
        <authorList>
            <person name="de Groot N.N."/>
        </authorList>
    </citation>
    <scope>NUCLEOTIDE SEQUENCE [LARGE SCALE GENOMIC DNA]</scope>
    <source>
        <strain evidence="2 3">KPR-7B</strain>
    </source>
</reference>
<evidence type="ECO:0000256" key="1">
    <source>
        <dbReference type="SAM" id="MobiDB-lite"/>
    </source>
</evidence>
<gene>
    <name evidence="2" type="ORF">SAMN04487766_11114</name>
</gene>
<organism evidence="2 3">
    <name type="scientific">Actinomyces ruminicola</name>
    <dbReference type="NCBI Taxonomy" id="332524"/>
    <lineage>
        <taxon>Bacteria</taxon>
        <taxon>Bacillati</taxon>
        <taxon>Actinomycetota</taxon>
        <taxon>Actinomycetes</taxon>
        <taxon>Actinomycetales</taxon>
        <taxon>Actinomycetaceae</taxon>
        <taxon>Actinomyces</taxon>
    </lineage>
</organism>
<protein>
    <submittedName>
        <fullName evidence="2">Uncharacterized protein</fullName>
    </submittedName>
</protein>
<name>A0A1G9Y0Y2_9ACTO</name>
<sequence length="140" mass="15496">MPASERGQWRKITVIRTYSDFAAWKADEADNHFAVQVLKNLVTELQAMAPGPELDQAHGEPPSTGHPGWDRLIQGAALWTGAGRLNDPAVLDWARRTPDDVSDIFDPLAPQRRFALSYLRTPVPLREKGVCLARGNLQGV</sequence>
<proteinExistence type="predicted"/>
<dbReference type="EMBL" id="FNHU01000011">
    <property type="protein sequence ID" value="SDN02759.1"/>
    <property type="molecule type" value="Genomic_DNA"/>
</dbReference>
<accession>A0A1G9Y0Y2</accession>
<evidence type="ECO:0000313" key="3">
    <source>
        <dbReference type="Proteomes" id="UP000199671"/>
    </source>
</evidence>
<dbReference type="AlphaFoldDB" id="A0A1G9Y0Y2"/>
<feature type="region of interest" description="Disordered" evidence="1">
    <location>
        <begin position="50"/>
        <end position="70"/>
    </location>
</feature>